<protein>
    <submittedName>
        <fullName evidence="1">Uncharacterized protein</fullName>
    </submittedName>
</protein>
<dbReference type="Proteomes" id="UP000799777">
    <property type="component" value="Unassembled WGS sequence"/>
</dbReference>
<comment type="caution">
    <text evidence="1">The sequence shown here is derived from an EMBL/GenBank/DDBJ whole genome shotgun (WGS) entry which is preliminary data.</text>
</comment>
<proteinExistence type="predicted"/>
<name>A0A9P4HHD9_9PLEO</name>
<sequence length="150" mass="17517">MPVNSTLEICIDHKQCLTEGIRTNLPFIMVKVALRLCKVCEFPERVRNWSLDLDFDHATNYELYMDEYWTMNRCYLTSVHDAVRELLVGRAMKEVYVKVCEACERWDCWAKAQNPRDRLWMGLFRAVEYGYVGRWAECQGGGGGSGEEEM</sequence>
<accession>A0A9P4HHD9</accession>
<gene>
    <name evidence="1" type="ORF">EK21DRAFT_107758</name>
</gene>
<reference evidence="1" key="1">
    <citation type="journal article" date="2020" name="Stud. Mycol.">
        <title>101 Dothideomycetes genomes: a test case for predicting lifestyles and emergence of pathogens.</title>
        <authorList>
            <person name="Haridas S."/>
            <person name="Albert R."/>
            <person name="Binder M."/>
            <person name="Bloem J."/>
            <person name="Labutti K."/>
            <person name="Salamov A."/>
            <person name="Andreopoulos B."/>
            <person name="Baker S."/>
            <person name="Barry K."/>
            <person name="Bills G."/>
            <person name="Bluhm B."/>
            <person name="Cannon C."/>
            <person name="Castanera R."/>
            <person name="Culley D."/>
            <person name="Daum C."/>
            <person name="Ezra D."/>
            <person name="Gonzalez J."/>
            <person name="Henrissat B."/>
            <person name="Kuo A."/>
            <person name="Liang C."/>
            <person name="Lipzen A."/>
            <person name="Lutzoni F."/>
            <person name="Magnuson J."/>
            <person name="Mondo S."/>
            <person name="Nolan M."/>
            <person name="Ohm R."/>
            <person name="Pangilinan J."/>
            <person name="Park H.-J."/>
            <person name="Ramirez L."/>
            <person name="Alfaro M."/>
            <person name="Sun H."/>
            <person name="Tritt A."/>
            <person name="Yoshinaga Y."/>
            <person name="Zwiers L.-H."/>
            <person name="Turgeon B."/>
            <person name="Goodwin S."/>
            <person name="Spatafora J."/>
            <person name="Crous P."/>
            <person name="Grigoriev I."/>
        </authorList>
    </citation>
    <scope>NUCLEOTIDE SEQUENCE</scope>
    <source>
        <strain evidence="1">CBS 110217</strain>
    </source>
</reference>
<dbReference type="EMBL" id="ML978160">
    <property type="protein sequence ID" value="KAF2034628.1"/>
    <property type="molecule type" value="Genomic_DNA"/>
</dbReference>
<organism evidence="1 2">
    <name type="scientific">Setomelanomma holmii</name>
    <dbReference type="NCBI Taxonomy" id="210430"/>
    <lineage>
        <taxon>Eukaryota</taxon>
        <taxon>Fungi</taxon>
        <taxon>Dikarya</taxon>
        <taxon>Ascomycota</taxon>
        <taxon>Pezizomycotina</taxon>
        <taxon>Dothideomycetes</taxon>
        <taxon>Pleosporomycetidae</taxon>
        <taxon>Pleosporales</taxon>
        <taxon>Pleosporineae</taxon>
        <taxon>Phaeosphaeriaceae</taxon>
        <taxon>Setomelanomma</taxon>
    </lineage>
</organism>
<evidence type="ECO:0000313" key="2">
    <source>
        <dbReference type="Proteomes" id="UP000799777"/>
    </source>
</evidence>
<keyword evidence="2" id="KW-1185">Reference proteome</keyword>
<dbReference type="AlphaFoldDB" id="A0A9P4HHD9"/>
<evidence type="ECO:0000313" key="1">
    <source>
        <dbReference type="EMBL" id="KAF2034628.1"/>
    </source>
</evidence>